<protein>
    <submittedName>
        <fullName evidence="2">Uncharacterized protein</fullName>
    </submittedName>
</protein>
<accession>A0A7H0HYL5</accession>
<dbReference type="KEGG" id="sgj:IAG43_23665"/>
<keyword evidence="3" id="KW-1185">Reference proteome</keyword>
<evidence type="ECO:0000313" key="3">
    <source>
        <dbReference type="Proteomes" id="UP000516230"/>
    </source>
</evidence>
<dbReference type="Proteomes" id="UP000516230">
    <property type="component" value="Chromosome"/>
</dbReference>
<evidence type="ECO:0000256" key="1">
    <source>
        <dbReference type="SAM" id="MobiDB-lite"/>
    </source>
</evidence>
<proteinExistence type="predicted"/>
<reference evidence="2 3" key="1">
    <citation type="submission" date="2020-08" db="EMBL/GenBank/DDBJ databases">
        <title>A novel species.</title>
        <authorList>
            <person name="Gao J."/>
        </authorList>
    </citation>
    <scope>NUCLEOTIDE SEQUENCE [LARGE SCALE GENOMIC DNA]</scope>
    <source>
        <strain evidence="2 3">CRPJ-33</strain>
    </source>
</reference>
<name>A0A7H0HYL5_9ACTN</name>
<dbReference type="AlphaFoldDB" id="A0A7H0HYL5"/>
<sequence>MFRREAVPFTFVAEADAFRSNVAPPPRERPSASQVLTRTMIGLTVVAGLVGSLLLGTPALESGTSSPGHSQSSEASRNR</sequence>
<organism evidence="2 3">
    <name type="scientific">Streptomyces genisteinicus</name>
    <dbReference type="NCBI Taxonomy" id="2768068"/>
    <lineage>
        <taxon>Bacteria</taxon>
        <taxon>Bacillati</taxon>
        <taxon>Actinomycetota</taxon>
        <taxon>Actinomycetes</taxon>
        <taxon>Kitasatosporales</taxon>
        <taxon>Streptomycetaceae</taxon>
        <taxon>Streptomyces</taxon>
    </lineage>
</organism>
<feature type="region of interest" description="Disordered" evidence="1">
    <location>
        <begin position="57"/>
        <end position="79"/>
    </location>
</feature>
<gene>
    <name evidence="2" type="ORF">IAG43_23665</name>
</gene>
<feature type="compositionally biased region" description="Low complexity" evidence="1">
    <location>
        <begin position="57"/>
        <end position="73"/>
    </location>
</feature>
<evidence type="ECO:0000313" key="2">
    <source>
        <dbReference type="EMBL" id="QNP65631.1"/>
    </source>
</evidence>
<dbReference type="EMBL" id="CP060825">
    <property type="protein sequence ID" value="QNP65631.1"/>
    <property type="molecule type" value="Genomic_DNA"/>
</dbReference>
<dbReference type="RefSeq" id="WP_187742701.1">
    <property type="nucleotide sequence ID" value="NZ_CP060825.1"/>
</dbReference>